<evidence type="ECO:0000313" key="8">
    <source>
        <dbReference type="Ensembl" id="ENSPSTP00000007505.1"/>
    </source>
</evidence>
<dbReference type="AlphaFoldDB" id="A0A8C9EYB8"/>
<keyword evidence="9" id="KW-1185">Reference proteome</keyword>
<comment type="function">
    <text evidence="7">Mitochondrial ribosome (mitoribosome) assembly factor. Binds at the interface of the head and body domains of the mitochondrial small ribosomal subunit (mt-SSU), occluding the mRNA channel and preventing compaction of the head domain towards the body. Probable inactive methyltransferase: retains the characteristic folding and ability to bind S-adenosyl-L-methionine, but it probably lost its methyltransferase activity.</text>
</comment>
<evidence type="ECO:0000256" key="7">
    <source>
        <dbReference type="ARBA" id="ARBA00045681"/>
    </source>
</evidence>
<dbReference type="Proteomes" id="UP000694428">
    <property type="component" value="Unplaced"/>
</dbReference>
<dbReference type="Pfam" id="PF09243">
    <property type="entry name" value="Rsm22"/>
    <property type="match status" value="1"/>
</dbReference>
<dbReference type="GO" id="GO:0051536">
    <property type="term" value="F:iron-sulfur cluster binding"/>
    <property type="evidence" value="ECO:0007669"/>
    <property type="project" value="UniProtKB-KW"/>
</dbReference>
<dbReference type="GO" id="GO:0046872">
    <property type="term" value="F:metal ion binding"/>
    <property type="evidence" value="ECO:0007669"/>
    <property type="project" value="UniProtKB-KW"/>
</dbReference>
<dbReference type="InterPro" id="IPR015324">
    <property type="entry name" value="Ribosomal_Rsm22-like"/>
</dbReference>
<evidence type="ECO:0000313" key="9">
    <source>
        <dbReference type="Proteomes" id="UP000694428"/>
    </source>
</evidence>
<evidence type="ECO:0000256" key="5">
    <source>
        <dbReference type="ARBA" id="ARBA00023014"/>
    </source>
</evidence>
<accession>A0A8C9EYB8</accession>
<reference evidence="8" key="2">
    <citation type="submission" date="2025-09" db="UniProtKB">
        <authorList>
            <consortium name="Ensembl"/>
        </authorList>
    </citation>
    <scope>IDENTIFICATION</scope>
</reference>
<keyword evidence="2" id="KW-0479">Metal-binding</keyword>
<evidence type="ECO:0000256" key="1">
    <source>
        <dbReference type="ARBA" id="ARBA00004173"/>
    </source>
</evidence>
<evidence type="ECO:0000256" key="3">
    <source>
        <dbReference type="ARBA" id="ARBA00022946"/>
    </source>
</evidence>
<dbReference type="PANTHER" id="PTHR13184:SF5">
    <property type="entry name" value="METHYLTRANSFERASE-LIKE PROTEIN 17, MITOCHONDRIAL"/>
    <property type="match status" value="1"/>
</dbReference>
<organism evidence="8 9">
    <name type="scientific">Pavo cristatus</name>
    <name type="common">Indian peafowl</name>
    <name type="synonym">Blue peafowl</name>
    <dbReference type="NCBI Taxonomy" id="9049"/>
    <lineage>
        <taxon>Eukaryota</taxon>
        <taxon>Metazoa</taxon>
        <taxon>Chordata</taxon>
        <taxon>Craniata</taxon>
        <taxon>Vertebrata</taxon>
        <taxon>Euteleostomi</taxon>
        <taxon>Archelosauria</taxon>
        <taxon>Archosauria</taxon>
        <taxon>Dinosauria</taxon>
        <taxon>Saurischia</taxon>
        <taxon>Theropoda</taxon>
        <taxon>Coelurosauria</taxon>
        <taxon>Aves</taxon>
        <taxon>Neognathae</taxon>
        <taxon>Galloanserae</taxon>
        <taxon>Galliformes</taxon>
        <taxon>Phasianidae</taxon>
        <taxon>Phasianinae</taxon>
        <taxon>Pavo</taxon>
    </lineage>
</organism>
<protein>
    <recommendedName>
        <fullName evidence="10">Methyltransferase like 17</fullName>
    </recommendedName>
</protein>
<dbReference type="PANTHER" id="PTHR13184">
    <property type="entry name" value="37S RIBOSOMAL PROTEIN S22"/>
    <property type="match status" value="1"/>
</dbReference>
<dbReference type="GO" id="GO:0006412">
    <property type="term" value="P:translation"/>
    <property type="evidence" value="ECO:0007669"/>
    <property type="project" value="InterPro"/>
</dbReference>
<keyword evidence="6" id="KW-0496">Mitochondrion</keyword>
<dbReference type="GO" id="GO:0003735">
    <property type="term" value="F:structural constituent of ribosome"/>
    <property type="evidence" value="ECO:0007669"/>
    <property type="project" value="TreeGrafter"/>
</dbReference>
<evidence type="ECO:0000256" key="4">
    <source>
        <dbReference type="ARBA" id="ARBA00023004"/>
    </source>
</evidence>
<reference evidence="8" key="1">
    <citation type="submission" date="2025-08" db="UniProtKB">
        <authorList>
            <consortium name="Ensembl"/>
        </authorList>
    </citation>
    <scope>IDENTIFICATION</scope>
</reference>
<sequence length="236" mass="25491">PKLFLWGVVVRMDPGVSVGSGDPHHVVVPIQHEAVQHPRVLQLPPALARAAQSILQEEGMGTQSEVHNMGLLWGLCEVVVGLCGSPCPLSPITVPVGSLWVPVPLQPHNFPYRYTAELARAYLAVRLERDHAAVGRALREIQLRVPAFTPQTMLDFGSGIGTACWVAHELWGHSLRQYLCVGSSRAMREMGERLRHGDGGQGGNGVRGVMGVMGLMGSRGEWEVMRAMGCNGRGVA</sequence>
<dbReference type="GO" id="GO:0005763">
    <property type="term" value="C:mitochondrial small ribosomal subunit"/>
    <property type="evidence" value="ECO:0007669"/>
    <property type="project" value="TreeGrafter"/>
</dbReference>
<proteinExistence type="predicted"/>
<dbReference type="Ensembl" id="ENSPSTT00000007873.1">
    <property type="protein sequence ID" value="ENSPSTP00000007505.1"/>
    <property type="gene ID" value="ENSPSTG00000005308.1"/>
</dbReference>
<keyword evidence="5" id="KW-0411">Iron-sulfur</keyword>
<evidence type="ECO:0000256" key="6">
    <source>
        <dbReference type="ARBA" id="ARBA00023128"/>
    </source>
</evidence>
<keyword evidence="3" id="KW-0809">Transit peptide</keyword>
<evidence type="ECO:0008006" key="10">
    <source>
        <dbReference type="Google" id="ProtNLM"/>
    </source>
</evidence>
<comment type="subcellular location">
    <subcellularLocation>
        <location evidence="1">Mitochondrion</location>
    </subcellularLocation>
</comment>
<keyword evidence="4" id="KW-0408">Iron</keyword>
<dbReference type="InterPro" id="IPR052571">
    <property type="entry name" value="Mt_RNA_Methyltransferase"/>
</dbReference>
<evidence type="ECO:0000256" key="2">
    <source>
        <dbReference type="ARBA" id="ARBA00022723"/>
    </source>
</evidence>
<dbReference type="GO" id="GO:0008168">
    <property type="term" value="F:methyltransferase activity"/>
    <property type="evidence" value="ECO:0007669"/>
    <property type="project" value="InterPro"/>
</dbReference>
<name>A0A8C9EYB8_PAVCR</name>